<dbReference type="EMBL" id="FRBP01000003">
    <property type="protein sequence ID" value="SHL17564.1"/>
    <property type="molecule type" value="Genomic_DNA"/>
</dbReference>
<gene>
    <name evidence="1" type="ORF">SAMN04515649_10339</name>
</gene>
<dbReference type="Proteomes" id="UP000184012">
    <property type="component" value="Unassembled WGS sequence"/>
</dbReference>
<sequence>MAKEVLALHIYGMEKDGDPISKPSKKLEADDIEECIVTAVTILPDLMKNAMDNRKIKTNVTIPA</sequence>
<proteinExistence type="predicted"/>
<reference evidence="1 2" key="1">
    <citation type="submission" date="2016-11" db="EMBL/GenBank/DDBJ databases">
        <authorList>
            <person name="Varghese N."/>
            <person name="Submissions S."/>
        </authorList>
    </citation>
    <scope>NUCLEOTIDE SEQUENCE [LARGE SCALE GENOMIC DNA]</scope>
    <source>
        <strain evidence="1 2">FD</strain>
    </source>
</reference>
<organism evidence="1 2">
    <name type="scientific">Eubacterium callanderi</name>
    <dbReference type="NCBI Taxonomy" id="53442"/>
    <lineage>
        <taxon>Bacteria</taxon>
        <taxon>Bacillati</taxon>
        <taxon>Bacillota</taxon>
        <taxon>Clostridia</taxon>
        <taxon>Eubacteriales</taxon>
        <taxon>Eubacteriaceae</taxon>
        <taxon>Eubacterium</taxon>
    </lineage>
</organism>
<accession>A0AB74EWT6</accession>
<name>A0AB74EWT6_9FIRM</name>
<dbReference type="GeneID" id="68365541"/>
<protein>
    <submittedName>
        <fullName evidence="1">Uncharacterized protein</fullName>
    </submittedName>
</protein>
<dbReference type="AlphaFoldDB" id="A0AB74EWT6"/>
<comment type="caution">
    <text evidence="1">The sequence shown here is derived from an EMBL/GenBank/DDBJ whole genome shotgun (WGS) entry which is preliminary data.</text>
</comment>
<dbReference type="RefSeq" id="WP_013380124.1">
    <property type="nucleotide sequence ID" value="NC_014624.2"/>
</dbReference>
<evidence type="ECO:0000313" key="2">
    <source>
        <dbReference type="Proteomes" id="UP000184012"/>
    </source>
</evidence>
<dbReference type="Gene3D" id="3.30.160.250">
    <property type="match status" value="1"/>
</dbReference>
<evidence type="ECO:0000313" key="1">
    <source>
        <dbReference type="EMBL" id="SHL17564.1"/>
    </source>
</evidence>